<reference evidence="2 3" key="1">
    <citation type="submission" date="2019-06" db="EMBL/GenBank/DDBJ databases">
        <title>Sequencing the genomes of 1000 actinobacteria strains.</title>
        <authorList>
            <person name="Klenk H.-P."/>
        </authorList>
    </citation>
    <scope>NUCLEOTIDE SEQUENCE [LARGE SCALE GENOMIC DNA]</scope>
    <source>
        <strain evidence="2 3">DSM 45456</strain>
    </source>
</reference>
<sequence>MSKLWGMKEVADFLGVPVNTLYQWRTRNYGPPGKRIGKYVRFVPDQVKAWVDSLPDGIA</sequence>
<name>A0A543JCC1_9PSEU</name>
<dbReference type="Proteomes" id="UP000316628">
    <property type="component" value="Unassembled WGS sequence"/>
</dbReference>
<protein>
    <submittedName>
        <fullName evidence="2">Helix-turn-helix protein</fullName>
    </submittedName>
</protein>
<feature type="domain" description="Helix-turn-helix" evidence="1">
    <location>
        <begin position="8"/>
        <end position="53"/>
    </location>
</feature>
<dbReference type="InterPro" id="IPR036388">
    <property type="entry name" value="WH-like_DNA-bd_sf"/>
</dbReference>
<dbReference type="InterPro" id="IPR009061">
    <property type="entry name" value="DNA-bd_dom_put_sf"/>
</dbReference>
<dbReference type="AlphaFoldDB" id="A0A543JCC1"/>
<evidence type="ECO:0000313" key="3">
    <source>
        <dbReference type="Proteomes" id="UP000316628"/>
    </source>
</evidence>
<evidence type="ECO:0000313" key="2">
    <source>
        <dbReference type="EMBL" id="TQM80460.1"/>
    </source>
</evidence>
<dbReference type="OrthoDB" id="5524782at2"/>
<dbReference type="InterPro" id="IPR041657">
    <property type="entry name" value="HTH_17"/>
</dbReference>
<dbReference type="Pfam" id="PF12728">
    <property type="entry name" value="HTH_17"/>
    <property type="match status" value="1"/>
</dbReference>
<evidence type="ECO:0000259" key="1">
    <source>
        <dbReference type="Pfam" id="PF12728"/>
    </source>
</evidence>
<comment type="caution">
    <text evidence="2">The sequence shown here is derived from an EMBL/GenBank/DDBJ whole genome shotgun (WGS) entry which is preliminary data.</text>
</comment>
<accession>A0A543JCC1</accession>
<proteinExistence type="predicted"/>
<organism evidence="2 3">
    <name type="scientific">Saccharothrix saharensis</name>
    <dbReference type="NCBI Taxonomy" id="571190"/>
    <lineage>
        <taxon>Bacteria</taxon>
        <taxon>Bacillati</taxon>
        <taxon>Actinomycetota</taxon>
        <taxon>Actinomycetes</taxon>
        <taxon>Pseudonocardiales</taxon>
        <taxon>Pseudonocardiaceae</taxon>
        <taxon>Saccharothrix</taxon>
    </lineage>
</organism>
<gene>
    <name evidence="2" type="ORF">FHX81_2791</name>
</gene>
<dbReference type="EMBL" id="VFPP01000001">
    <property type="protein sequence ID" value="TQM80460.1"/>
    <property type="molecule type" value="Genomic_DNA"/>
</dbReference>
<dbReference type="SUPFAM" id="SSF46955">
    <property type="entry name" value="Putative DNA-binding domain"/>
    <property type="match status" value="1"/>
</dbReference>
<dbReference type="RefSeq" id="WP_141978481.1">
    <property type="nucleotide sequence ID" value="NZ_VFPP01000001.1"/>
</dbReference>
<keyword evidence="3" id="KW-1185">Reference proteome</keyword>
<dbReference type="Gene3D" id="1.10.10.10">
    <property type="entry name" value="Winged helix-like DNA-binding domain superfamily/Winged helix DNA-binding domain"/>
    <property type="match status" value="1"/>
</dbReference>